<dbReference type="KEGG" id="dfc:DFI_18690"/>
<keyword evidence="4" id="KW-1185">Reference proteome</keyword>
<sequence>MTQTIHPTTTLHDGVPAAIAPRKHGSVRPTLLALALLPALVTGILLTTYNSTTQPEAQRRLILDGAAYSGKSFSGRVDDLMENIGQSLENAEVLSTLQVRTEELVTNNDTRTLALTDAVITDTLGNIKVAHNKDYELGLAATEANVGARWVKENPELAKLVTHTAQKAQTTDNQATAHFVRDGIPLLISAVPFTTHVGTTVFVIDERTINNYTRAGVRNNIALTALILALTSVLGVLAANRLSRRIRNISLQARRISQAHTVEELKVPIVPSGNDELTTLEEDLDLLRETTVIMVEQAEEESGALT</sequence>
<dbReference type="GO" id="GO:0016020">
    <property type="term" value="C:membrane"/>
    <property type="evidence" value="ECO:0007669"/>
    <property type="project" value="InterPro"/>
</dbReference>
<feature type="transmembrane region" description="Helical" evidence="1">
    <location>
        <begin position="31"/>
        <end position="49"/>
    </location>
</feature>
<organism evidence="3 4">
    <name type="scientific">Deinococcus ficus</name>
    <dbReference type="NCBI Taxonomy" id="317577"/>
    <lineage>
        <taxon>Bacteria</taxon>
        <taxon>Thermotogati</taxon>
        <taxon>Deinococcota</taxon>
        <taxon>Deinococci</taxon>
        <taxon>Deinococcales</taxon>
        <taxon>Deinococcaceae</taxon>
        <taxon>Deinococcus</taxon>
    </lineage>
</organism>
<geneLocation type="plasmid" evidence="4">
    <name>pdfi3</name>
</geneLocation>
<reference evidence="3 4" key="1">
    <citation type="submission" date="2017-05" db="EMBL/GenBank/DDBJ databases">
        <title>The complete genome sequence of Deinococcus ficus isolated from the rhizosphere of the Ficus religiosa L. in Taiwan.</title>
        <authorList>
            <person name="Wu K.-M."/>
            <person name="Liao T.-L."/>
            <person name="Liu Y.-M."/>
            <person name="Young C.-C."/>
            <person name="Tsai S.-F."/>
        </authorList>
    </citation>
    <scope>NUCLEOTIDE SEQUENCE [LARGE SCALE GENOMIC DNA]</scope>
    <source>
        <strain evidence="3 4">CC-FR2-10</strain>
        <plasmid evidence="4">pdfi3</plasmid>
    </source>
</reference>
<feature type="transmembrane region" description="Helical" evidence="1">
    <location>
        <begin position="221"/>
        <end position="239"/>
    </location>
</feature>
<dbReference type="Gene3D" id="6.10.340.10">
    <property type="match status" value="1"/>
</dbReference>
<keyword evidence="1" id="KW-1133">Transmembrane helix</keyword>
<gene>
    <name evidence="3" type="ORF">DFI_18690</name>
</gene>
<dbReference type="RefSeq" id="WP_027462675.1">
    <property type="nucleotide sequence ID" value="NZ_CP021084.1"/>
</dbReference>
<protein>
    <submittedName>
        <fullName evidence="3">HAMP domain-containing protein</fullName>
    </submittedName>
</protein>
<proteinExistence type="predicted"/>
<keyword evidence="1" id="KW-0812">Transmembrane</keyword>
<evidence type="ECO:0000313" key="4">
    <source>
        <dbReference type="Proteomes" id="UP000259030"/>
    </source>
</evidence>
<dbReference type="AlphaFoldDB" id="A0A221T301"/>
<keyword evidence="3" id="KW-0614">Plasmid</keyword>
<dbReference type="EMBL" id="CP021084">
    <property type="protein sequence ID" value="ASN83226.1"/>
    <property type="molecule type" value="Genomic_DNA"/>
</dbReference>
<dbReference type="Proteomes" id="UP000259030">
    <property type="component" value="Plasmid pDFI3"/>
</dbReference>
<dbReference type="GO" id="GO:0007165">
    <property type="term" value="P:signal transduction"/>
    <property type="evidence" value="ECO:0007669"/>
    <property type="project" value="InterPro"/>
</dbReference>
<dbReference type="InterPro" id="IPR003660">
    <property type="entry name" value="HAMP_dom"/>
</dbReference>
<evidence type="ECO:0000256" key="1">
    <source>
        <dbReference type="SAM" id="Phobius"/>
    </source>
</evidence>
<dbReference type="PROSITE" id="PS50885">
    <property type="entry name" value="HAMP"/>
    <property type="match status" value="1"/>
</dbReference>
<keyword evidence="1" id="KW-0472">Membrane</keyword>
<evidence type="ECO:0000259" key="2">
    <source>
        <dbReference type="PROSITE" id="PS50885"/>
    </source>
</evidence>
<accession>A0A221T301</accession>
<evidence type="ECO:0000313" key="3">
    <source>
        <dbReference type="EMBL" id="ASN83226.1"/>
    </source>
</evidence>
<name>A0A221T301_9DEIO</name>
<feature type="domain" description="HAMP" evidence="2">
    <location>
        <begin position="240"/>
        <end position="296"/>
    </location>
</feature>